<organism evidence="2 3">
    <name type="scientific">Prorocentrum cordatum</name>
    <dbReference type="NCBI Taxonomy" id="2364126"/>
    <lineage>
        <taxon>Eukaryota</taxon>
        <taxon>Sar</taxon>
        <taxon>Alveolata</taxon>
        <taxon>Dinophyceae</taxon>
        <taxon>Prorocentrales</taxon>
        <taxon>Prorocentraceae</taxon>
        <taxon>Prorocentrum</taxon>
    </lineage>
</organism>
<feature type="compositionally biased region" description="Acidic residues" evidence="1">
    <location>
        <begin position="52"/>
        <end position="65"/>
    </location>
</feature>
<gene>
    <name evidence="2" type="ORF">PCOR1329_LOCUS22979</name>
</gene>
<accession>A0ABN9RRD2</accession>
<feature type="region of interest" description="Disordered" evidence="1">
    <location>
        <begin position="1"/>
        <end position="67"/>
    </location>
</feature>
<evidence type="ECO:0000313" key="3">
    <source>
        <dbReference type="Proteomes" id="UP001189429"/>
    </source>
</evidence>
<protein>
    <submittedName>
        <fullName evidence="2">Uncharacterized protein</fullName>
    </submittedName>
</protein>
<keyword evidence="3" id="KW-1185">Reference proteome</keyword>
<comment type="caution">
    <text evidence="2">The sequence shown here is derived from an EMBL/GenBank/DDBJ whole genome shotgun (WGS) entry which is preliminary data.</text>
</comment>
<evidence type="ECO:0000256" key="1">
    <source>
        <dbReference type="SAM" id="MobiDB-lite"/>
    </source>
</evidence>
<name>A0ABN9RRD2_9DINO</name>
<feature type="compositionally biased region" description="Acidic residues" evidence="1">
    <location>
        <begin position="7"/>
        <end position="18"/>
    </location>
</feature>
<feature type="non-terminal residue" evidence="2">
    <location>
        <position position="106"/>
    </location>
</feature>
<feature type="non-terminal residue" evidence="2">
    <location>
        <position position="1"/>
    </location>
</feature>
<sequence>QGPGFDVADDEDDSDDEMHEALSSRFDGPGMGDPEEMTIMSQGVAGDGDSDHSEDEDGMFEEDDMEAARDTVRALRRLSAEGKLAPKARIQLLSQMIRTPGESMPG</sequence>
<dbReference type="EMBL" id="CAUYUJ010007738">
    <property type="protein sequence ID" value="CAK0821816.1"/>
    <property type="molecule type" value="Genomic_DNA"/>
</dbReference>
<dbReference type="Proteomes" id="UP001189429">
    <property type="component" value="Unassembled WGS sequence"/>
</dbReference>
<proteinExistence type="predicted"/>
<reference evidence="2" key="1">
    <citation type="submission" date="2023-10" db="EMBL/GenBank/DDBJ databases">
        <authorList>
            <person name="Chen Y."/>
            <person name="Shah S."/>
            <person name="Dougan E. K."/>
            <person name="Thang M."/>
            <person name="Chan C."/>
        </authorList>
    </citation>
    <scope>NUCLEOTIDE SEQUENCE [LARGE SCALE GENOMIC DNA]</scope>
</reference>
<evidence type="ECO:0000313" key="2">
    <source>
        <dbReference type="EMBL" id="CAK0821816.1"/>
    </source>
</evidence>